<dbReference type="Gene3D" id="3.40.50.12780">
    <property type="entry name" value="N-terminal domain of ligase-like"/>
    <property type="match status" value="1"/>
</dbReference>
<dbReference type="GO" id="GO:0005886">
    <property type="term" value="C:plasma membrane"/>
    <property type="evidence" value="ECO:0007669"/>
    <property type="project" value="TreeGrafter"/>
</dbReference>
<evidence type="ECO:0000256" key="4">
    <source>
        <dbReference type="ARBA" id="ARBA00022840"/>
    </source>
</evidence>
<dbReference type="GO" id="GO:0044539">
    <property type="term" value="P:long-chain fatty acid import into cell"/>
    <property type="evidence" value="ECO:0007669"/>
    <property type="project" value="TreeGrafter"/>
</dbReference>
<dbReference type="GO" id="GO:0005324">
    <property type="term" value="F:long-chain fatty acid transmembrane transporter activity"/>
    <property type="evidence" value="ECO:0007669"/>
    <property type="project" value="TreeGrafter"/>
</dbReference>
<keyword evidence="8" id="KW-1185">Reference proteome</keyword>
<feature type="domain" description="AMP-dependent synthetase/ligase" evidence="5">
    <location>
        <begin position="51"/>
        <end position="388"/>
    </location>
</feature>
<evidence type="ECO:0000256" key="3">
    <source>
        <dbReference type="ARBA" id="ARBA00022741"/>
    </source>
</evidence>
<dbReference type="Pfam" id="PF00501">
    <property type="entry name" value="AMP-binding"/>
    <property type="match status" value="1"/>
</dbReference>
<reference evidence="7 8" key="1">
    <citation type="submission" date="2011-12" db="EMBL/GenBank/DDBJ databases">
        <title>Whole genome shotgun sequence of Gordonia effusa NBRC 100432.</title>
        <authorList>
            <person name="Yoshida I."/>
            <person name="Takarada H."/>
            <person name="Hosoyama A."/>
            <person name="Tsuchikane K."/>
            <person name="Katsumata H."/>
            <person name="Yamazaki S."/>
            <person name="Fujita N."/>
        </authorList>
    </citation>
    <scope>NUCLEOTIDE SEQUENCE [LARGE SCALE GENOMIC DNA]</scope>
    <source>
        <strain evidence="7 8">NBRC 100432</strain>
    </source>
</reference>
<evidence type="ECO:0000256" key="1">
    <source>
        <dbReference type="ARBA" id="ARBA00006432"/>
    </source>
</evidence>
<dbReference type="EMBL" id="BAEH01000132">
    <property type="protein sequence ID" value="GAB20866.1"/>
    <property type="molecule type" value="Genomic_DNA"/>
</dbReference>
<dbReference type="PANTHER" id="PTHR43107:SF15">
    <property type="entry name" value="FATTY ACID TRANSPORT PROTEIN 3, ISOFORM A"/>
    <property type="match status" value="1"/>
</dbReference>
<accession>H0R715</accession>
<protein>
    <submittedName>
        <fullName evidence="7">Putative fatty-acid--CoA ligase</fullName>
    </submittedName>
</protein>
<dbReference type="PANTHER" id="PTHR43107">
    <property type="entry name" value="LONG-CHAIN FATTY ACID TRANSPORT PROTEIN"/>
    <property type="match status" value="1"/>
</dbReference>
<keyword evidence="3" id="KW-0547">Nucleotide-binding</keyword>
<gene>
    <name evidence="7" type="ORF">GOEFS_132_00970</name>
</gene>
<dbReference type="InterPro" id="IPR045851">
    <property type="entry name" value="AMP-bd_C_sf"/>
</dbReference>
<dbReference type="InterPro" id="IPR042099">
    <property type="entry name" value="ANL_N_sf"/>
</dbReference>
<dbReference type="GO" id="GO:0004467">
    <property type="term" value="F:long-chain fatty acid-CoA ligase activity"/>
    <property type="evidence" value="ECO:0007669"/>
    <property type="project" value="TreeGrafter"/>
</dbReference>
<feature type="domain" description="AMP-binding enzyme C-terminal" evidence="6">
    <location>
        <begin position="469"/>
        <end position="545"/>
    </location>
</feature>
<name>H0R715_9ACTN</name>
<dbReference type="GO" id="GO:0005524">
    <property type="term" value="F:ATP binding"/>
    <property type="evidence" value="ECO:0007669"/>
    <property type="project" value="UniProtKB-KW"/>
</dbReference>
<dbReference type="FunFam" id="3.30.300.30:FF:000020">
    <property type="entry name" value="Long-chain fatty acid transporter"/>
    <property type="match status" value="1"/>
</dbReference>
<dbReference type="Gene3D" id="3.30.300.30">
    <property type="match status" value="1"/>
</dbReference>
<dbReference type="OrthoDB" id="9803968at2"/>
<dbReference type="eggNOG" id="COG0318">
    <property type="taxonomic scope" value="Bacteria"/>
</dbReference>
<dbReference type="PROSITE" id="PS00455">
    <property type="entry name" value="AMP_BINDING"/>
    <property type="match status" value="1"/>
</dbReference>
<keyword evidence="2 7" id="KW-0436">Ligase</keyword>
<dbReference type="SUPFAM" id="SSF56801">
    <property type="entry name" value="Acetyl-CoA synthetase-like"/>
    <property type="match status" value="1"/>
</dbReference>
<evidence type="ECO:0000313" key="7">
    <source>
        <dbReference type="EMBL" id="GAB20866.1"/>
    </source>
</evidence>
<keyword evidence="4" id="KW-0067">ATP-binding</keyword>
<comment type="similarity">
    <text evidence="1">Belongs to the ATP-dependent AMP-binding enzyme family.</text>
</comment>
<evidence type="ECO:0000256" key="2">
    <source>
        <dbReference type="ARBA" id="ARBA00022598"/>
    </source>
</evidence>
<dbReference type="STRING" id="1077974.GOEFS_132_00970"/>
<dbReference type="NCBIfam" id="NF006134">
    <property type="entry name" value="PRK08279.1"/>
    <property type="match status" value="1"/>
</dbReference>
<sequence length="593" mass="64285">MTTTASANKVGFADIAKGLVDMAPSVPLILRHAPGLIHRPADAKRTIGLVFQKLAAAHPDRPFVRFEGTSITYGQANRTVNRYASTLSGLGVGEGDVVAILAKNSTTSLLLMLASVKLGAVAGMLNYNQRGKVIEHSMSLLGAKVLVWDPETAEAKDSIPKSILPEHVFDFDAFNEASQGRPEVNPAITETLPASTKAFYIFTSGTTGLPKASVMSHNRWLASMAGIGGMAVRLRHSDTLYVPLPLYHNNALSVSLSSVLASGACIAIGKQFSASKFWDDVILNRATAFCYIGELCRYLLAQPAKRVDRMHSVRLIVGNGMRPEIWDEFSERFGIERIVEFYGASELNLAFVNAFGVKRTAGFCPLPYKVVQYDDETGEPKRNSSGRLLESPKGTPGLLIAEISDRVPVDGYTDPAATEKKIIRDAFADGDSWFNSGDLVREQGFKHIAFVDRLGDTFRWKGENVATTEVEGAVDGHDCVEQSVVYGVAIPDSDGKAGMAAVKLRDGAEFDPAGVAEHLYKTLPSYALPLFIRLVDELEATSTFKSRKVELRDEGYSGTGDDVVYVLAGRNDGYVKIYDDYAVDVANARAPRG</sequence>
<dbReference type="AlphaFoldDB" id="H0R715"/>
<dbReference type="InterPro" id="IPR020845">
    <property type="entry name" value="AMP-binding_CS"/>
</dbReference>
<dbReference type="InterPro" id="IPR000873">
    <property type="entry name" value="AMP-dep_synth/lig_dom"/>
</dbReference>
<organism evidence="7 8">
    <name type="scientific">Gordonia effusa NBRC 100432</name>
    <dbReference type="NCBI Taxonomy" id="1077974"/>
    <lineage>
        <taxon>Bacteria</taxon>
        <taxon>Bacillati</taxon>
        <taxon>Actinomycetota</taxon>
        <taxon>Actinomycetes</taxon>
        <taxon>Mycobacteriales</taxon>
        <taxon>Gordoniaceae</taxon>
        <taxon>Gordonia</taxon>
    </lineage>
</organism>
<evidence type="ECO:0000259" key="6">
    <source>
        <dbReference type="Pfam" id="PF13193"/>
    </source>
</evidence>
<dbReference type="RefSeq" id="WP_007320201.1">
    <property type="nucleotide sequence ID" value="NZ_BAEH01000132.1"/>
</dbReference>
<comment type="caution">
    <text evidence="7">The sequence shown here is derived from an EMBL/GenBank/DDBJ whole genome shotgun (WGS) entry which is preliminary data.</text>
</comment>
<dbReference type="Proteomes" id="UP000035034">
    <property type="component" value="Unassembled WGS sequence"/>
</dbReference>
<evidence type="ECO:0000259" key="5">
    <source>
        <dbReference type="Pfam" id="PF00501"/>
    </source>
</evidence>
<evidence type="ECO:0000313" key="8">
    <source>
        <dbReference type="Proteomes" id="UP000035034"/>
    </source>
</evidence>
<dbReference type="Pfam" id="PF13193">
    <property type="entry name" value="AMP-binding_C"/>
    <property type="match status" value="1"/>
</dbReference>
<dbReference type="InterPro" id="IPR025110">
    <property type="entry name" value="AMP-bd_C"/>
</dbReference>
<proteinExistence type="inferred from homology"/>